<organism evidence="1 2">
    <name type="scientific">Tetranychus urticae</name>
    <name type="common">Two-spotted spider mite</name>
    <dbReference type="NCBI Taxonomy" id="32264"/>
    <lineage>
        <taxon>Eukaryota</taxon>
        <taxon>Metazoa</taxon>
        <taxon>Ecdysozoa</taxon>
        <taxon>Arthropoda</taxon>
        <taxon>Chelicerata</taxon>
        <taxon>Arachnida</taxon>
        <taxon>Acari</taxon>
        <taxon>Acariformes</taxon>
        <taxon>Trombidiformes</taxon>
        <taxon>Prostigmata</taxon>
        <taxon>Eleutherengona</taxon>
        <taxon>Raphignathae</taxon>
        <taxon>Tetranychoidea</taxon>
        <taxon>Tetranychidae</taxon>
        <taxon>Tetranychus</taxon>
    </lineage>
</organism>
<accession>T1KKN7</accession>
<protein>
    <submittedName>
        <fullName evidence="1">Uncharacterized protein</fullName>
    </submittedName>
</protein>
<dbReference type="AlphaFoldDB" id="T1KKN7"/>
<sequence>MINTNNHLDSFPVTTKAKLNKWKVSLNPEECSEYLSSSKKKAG</sequence>
<evidence type="ECO:0000313" key="1">
    <source>
        <dbReference type="EnsemblMetazoa" id="tetur13g04380.1"/>
    </source>
</evidence>
<reference evidence="1" key="2">
    <citation type="submission" date="2015-06" db="UniProtKB">
        <authorList>
            <consortium name="EnsemblMetazoa"/>
        </authorList>
    </citation>
    <scope>IDENTIFICATION</scope>
</reference>
<dbReference type="EnsemblMetazoa" id="tetur13g04380.1">
    <property type="protein sequence ID" value="tetur13g04380.1"/>
    <property type="gene ID" value="tetur13g04380"/>
</dbReference>
<dbReference type="Proteomes" id="UP000015104">
    <property type="component" value="Unassembled WGS sequence"/>
</dbReference>
<evidence type="ECO:0000313" key="2">
    <source>
        <dbReference type="Proteomes" id="UP000015104"/>
    </source>
</evidence>
<proteinExistence type="predicted"/>
<name>T1KKN7_TETUR</name>
<dbReference type="HOGENOM" id="CLU_3242776_0_0_1"/>
<reference evidence="2" key="1">
    <citation type="submission" date="2011-08" db="EMBL/GenBank/DDBJ databases">
        <authorList>
            <person name="Rombauts S."/>
        </authorList>
    </citation>
    <scope>NUCLEOTIDE SEQUENCE</scope>
    <source>
        <strain evidence="2">London</strain>
    </source>
</reference>
<dbReference type="EMBL" id="CAEY01000176">
    <property type="status" value="NOT_ANNOTATED_CDS"/>
    <property type="molecule type" value="Genomic_DNA"/>
</dbReference>
<keyword evidence="2" id="KW-1185">Reference proteome</keyword>